<evidence type="ECO:0000313" key="2">
    <source>
        <dbReference type="Proteomes" id="UP000433876"/>
    </source>
</evidence>
<dbReference type="EMBL" id="NMPR01000178">
    <property type="protein sequence ID" value="KAA8628529.1"/>
    <property type="molecule type" value="Genomic_DNA"/>
</dbReference>
<reference evidence="1 2" key="1">
    <citation type="submission" date="2017-07" db="EMBL/GenBank/DDBJ databases">
        <title>Genome sequence of the Sordaria macrospora wild type strain R19027.</title>
        <authorList>
            <person name="Nowrousian M."/>
            <person name="Teichert I."/>
            <person name="Kueck U."/>
        </authorList>
    </citation>
    <scope>NUCLEOTIDE SEQUENCE [LARGE SCALE GENOMIC DNA]</scope>
    <source>
        <strain evidence="1 2">R19027</strain>
        <tissue evidence="1">Mycelium</tissue>
    </source>
</reference>
<proteinExistence type="predicted"/>
<organism evidence="1 2">
    <name type="scientific">Sordaria macrospora</name>
    <dbReference type="NCBI Taxonomy" id="5147"/>
    <lineage>
        <taxon>Eukaryota</taxon>
        <taxon>Fungi</taxon>
        <taxon>Dikarya</taxon>
        <taxon>Ascomycota</taxon>
        <taxon>Pezizomycotina</taxon>
        <taxon>Sordariomycetes</taxon>
        <taxon>Sordariomycetidae</taxon>
        <taxon>Sordariales</taxon>
        <taxon>Sordariaceae</taxon>
        <taxon>Sordaria</taxon>
    </lineage>
</organism>
<comment type="caution">
    <text evidence="1">The sequence shown here is derived from an EMBL/GenBank/DDBJ whole genome shotgun (WGS) entry which is preliminary data.</text>
</comment>
<dbReference type="Proteomes" id="UP000433876">
    <property type="component" value="Unassembled WGS sequence"/>
</dbReference>
<dbReference type="OMA" id="WGFTIMA"/>
<accession>A0A8S8ZFW4</accession>
<name>A0A8S8ZFW4_SORMA</name>
<protein>
    <submittedName>
        <fullName evidence="1">Uncharacterized protein</fullName>
    </submittedName>
</protein>
<dbReference type="VEuPathDB" id="FungiDB:SMAC_07468"/>
<dbReference type="AlphaFoldDB" id="A0A8S8ZFW4"/>
<evidence type="ECO:0000313" key="1">
    <source>
        <dbReference type="EMBL" id="KAA8628529.1"/>
    </source>
</evidence>
<gene>
    <name evidence="1" type="ORF">SMACR_07468</name>
</gene>
<sequence>MASTTTTSTVSSDTRLPSSLQSLLLSQVQQQHQQPSRLDRILNAIFDTSCLAFVTEKEFRIEAELDDHDRVTLFVQAVAGMAVIFERLSKAAATAASSSSPSSGNSNSSSGGDSMMTCLLSRELQLFADSEQRKTMLHRIGKTTLLSHCYTKDELVRFVVATLEDRGVLGQRHEDGGLPLNAVGEDLLSENVAWVSDRSCKNMGLPWGFTIMALN</sequence>